<dbReference type="InterPro" id="IPR045609">
    <property type="entry name" value="DUF6451"/>
</dbReference>
<dbReference type="Proteomes" id="UP000277204">
    <property type="component" value="Unassembled WGS sequence"/>
</dbReference>
<dbReference type="AlphaFoldDB" id="A0A183M327"/>
<dbReference type="PANTHER" id="PTHR47027">
    <property type="entry name" value="REVERSE TRANSCRIPTASE DOMAIN-CONTAINING PROTEIN"/>
    <property type="match status" value="1"/>
</dbReference>
<sequence>MHVKTTSLTEDPASVGLKPITLDGETKEDVQSFTYLGSIIDERGESDTDVKARIGNARTAFLQLKNIRNSKQLSTNIKETIFNTNVKTFLL</sequence>
<organism evidence="1 2">
    <name type="scientific">Schistosoma margrebowiei</name>
    <dbReference type="NCBI Taxonomy" id="48269"/>
    <lineage>
        <taxon>Eukaryota</taxon>
        <taxon>Metazoa</taxon>
        <taxon>Spiralia</taxon>
        <taxon>Lophotrochozoa</taxon>
        <taxon>Platyhelminthes</taxon>
        <taxon>Trematoda</taxon>
        <taxon>Digenea</taxon>
        <taxon>Strigeidida</taxon>
        <taxon>Schistosomatoidea</taxon>
        <taxon>Schistosomatidae</taxon>
        <taxon>Schistosoma</taxon>
    </lineage>
</organism>
<reference evidence="1 2" key="1">
    <citation type="submission" date="2018-11" db="EMBL/GenBank/DDBJ databases">
        <authorList>
            <consortium name="Pathogen Informatics"/>
        </authorList>
    </citation>
    <scope>NUCLEOTIDE SEQUENCE [LARGE SCALE GENOMIC DNA]</scope>
    <source>
        <strain evidence="1 2">Zambia</strain>
    </source>
</reference>
<evidence type="ECO:0000313" key="2">
    <source>
        <dbReference type="Proteomes" id="UP000277204"/>
    </source>
</evidence>
<dbReference type="PANTHER" id="PTHR47027:SF25">
    <property type="entry name" value="REVERSE TRANSCRIPTASE DOMAIN-CONTAINING PROTEIN"/>
    <property type="match status" value="1"/>
</dbReference>
<name>A0A183M327_9TREM</name>
<protein>
    <submittedName>
        <fullName evidence="1">Uncharacterized protein</fullName>
    </submittedName>
</protein>
<keyword evidence="2" id="KW-1185">Reference proteome</keyword>
<dbReference type="Pfam" id="PF20049">
    <property type="entry name" value="DUF6451"/>
    <property type="match status" value="1"/>
</dbReference>
<dbReference type="EMBL" id="UZAI01005409">
    <property type="protein sequence ID" value="VDO90420.1"/>
    <property type="molecule type" value="Genomic_DNA"/>
</dbReference>
<evidence type="ECO:0000313" key="1">
    <source>
        <dbReference type="EMBL" id="VDO90420.1"/>
    </source>
</evidence>
<proteinExistence type="predicted"/>
<accession>A0A183M327</accession>
<gene>
    <name evidence="1" type="ORF">SMRZ_LOCUS10452</name>
</gene>